<dbReference type="InterPro" id="IPR043129">
    <property type="entry name" value="ATPase_NBD"/>
</dbReference>
<keyword evidence="3" id="KW-1185">Reference proteome</keyword>
<name>A0ABW5ND92_9FLAO</name>
<dbReference type="Gene3D" id="1.10.720.160">
    <property type="match status" value="1"/>
</dbReference>
<dbReference type="CDD" id="cd24079">
    <property type="entry name" value="ASKHA_NBD_PG1100-like"/>
    <property type="match status" value="1"/>
</dbReference>
<dbReference type="InterPro" id="IPR002731">
    <property type="entry name" value="ATPase_BadF"/>
</dbReference>
<dbReference type="SUPFAM" id="SSF53067">
    <property type="entry name" value="Actin-like ATPase domain"/>
    <property type="match status" value="2"/>
</dbReference>
<feature type="domain" description="ATPase BadF/BadG/BcrA/BcrD type" evidence="1">
    <location>
        <begin position="6"/>
        <end position="203"/>
    </location>
</feature>
<dbReference type="Pfam" id="PF01869">
    <property type="entry name" value="BcrAD_BadFG"/>
    <property type="match status" value="1"/>
</dbReference>
<dbReference type="Gene3D" id="3.30.420.40">
    <property type="match status" value="2"/>
</dbReference>
<dbReference type="InterPro" id="IPR052519">
    <property type="entry name" value="Euk-type_GlcNAc_Kinase"/>
</dbReference>
<evidence type="ECO:0000313" key="2">
    <source>
        <dbReference type="EMBL" id="MFD2593527.1"/>
    </source>
</evidence>
<dbReference type="PANTHER" id="PTHR43190">
    <property type="entry name" value="N-ACETYL-D-GLUCOSAMINE KINASE"/>
    <property type="match status" value="1"/>
</dbReference>
<comment type="caution">
    <text evidence="2">The sequence shown here is derived from an EMBL/GenBank/DDBJ whole genome shotgun (WGS) entry which is preliminary data.</text>
</comment>
<protein>
    <submittedName>
        <fullName evidence="2">BadF/BadG/BcrA/BcrD ATPase family protein</fullName>
    </submittedName>
</protein>
<proteinExistence type="predicted"/>
<organism evidence="2 3">
    <name type="scientific">Aquimarina hainanensis</name>
    <dbReference type="NCBI Taxonomy" id="1578017"/>
    <lineage>
        <taxon>Bacteria</taxon>
        <taxon>Pseudomonadati</taxon>
        <taxon>Bacteroidota</taxon>
        <taxon>Flavobacteriia</taxon>
        <taxon>Flavobacteriales</taxon>
        <taxon>Flavobacteriaceae</taxon>
        <taxon>Aquimarina</taxon>
    </lineage>
</organism>
<gene>
    <name evidence="2" type="ORF">ACFSTE_22000</name>
</gene>
<dbReference type="RefSeq" id="WP_176030880.1">
    <property type="nucleotide sequence ID" value="NZ_JBHSJV010000001.1"/>
</dbReference>
<sequence length="283" mass="31782">MILLADGGSTKCDWILLDDEGEIVFKTRTEGLNPAVFDKTVLEARIRNNKELMAHKDTVKNVHFYGAGCGTETAIALLNEVFRDFFTVATVDIKEDIVAAVYAATTDPGIVCILGTGSNSCYYDGKDIHLPMESLGYIIMDEASGNYFGKRLIRDYYYNRMPKAVATAFENRFDLSTNTVKNNLYKEANPNAYLASFAEFIFTSERNDYFYTIVKEGIEDFVQSHVLCFDKVKEVPVHFIGSIAHFSEDIIKSVLTPHGITLGNIVRRPIDGIIAYYKNQVLN</sequence>
<dbReference type="EMBL" id="JBHULX010000048">
    <property type="protein sequence ID" value="MFD2593527.1"/>
    <property type="molecule type" value="Genomic_DNA"/>
</dbReference>
<evidence type="ECO:0000313" key="3">
    <source>
        <dbReference type="Proteomes" id="UP001597459"/>
    </source>
</evidence>
<dbReference type="Proteomes" id="UP001597459">
    <property type="component" value="Unassembled WGS sequence"/>
</dbReference>
<evidence type="ECO:0000259" key="1">
    <source>
        <dbReference type="Pfam" id="PF01869"/>
    </source>
</evidence>
<accession>A0ABW5ND92</accession>
<dbReference type="PANTHER" id="PTHR43190:SF3">
    <property type="entry name" value="N-ACETYL-D-GLUCOSAMINE KINASE"/>
    <property type="match status" value="1"/>
</dbReference>
<reference evidence="3" key="1">
    <citation type="journal article" date="2019" name="Int. J. Syst. Evol. Microbiol.">
        <title>The Global Catalogue of Microorganisms (GCM) 10K type strain sequencing project: providing services to taxonomists for standard genome sequencing and annotation.</title>
        <authorList>
            <consortium name="The Broad Institute Genomics Platform"/>
            <consortium name="The Broad Institute Genome Sequencing Center for Infectious Disease"/>
            <person name="Wu L."/>
            <person name="Ma J."/>
        </authorList>
    </citation>
    <scope>NUCLEOTIDE SEQUENCE [LARGE SCALE GENOMIC DNA]</scope>
    <source>
        <strain evidence="3">KCTC 42423</strain>
    </source>
</reference>